<dbReference type="SUPFAM" id="SSF53474">
    <property type="entry name" value="alpha/beta-Hydrolases"/>
    <property type="match status" value="1"/>
</dbReference>
<feature type="domain" description="LysM" evidence="4">
    <location>
        <begin position="39"/>
        <end position="97"/>
    </location>
</feature>
<evidence type="ECO:0000256" key="1">
    <source>
        <dbReference type="ARBA" id="ARBA00022801"/>
    </source>
</evidence>
<dbReference type="EMBL" id="DSMG01000038">
    <property type="protein sequence ID" value="HDX30406.1"/>
    <property type="molecule type" value="Genomic_DNA"/>
</dbReference>
<dbReference type="Pfam" id="PF00326">
    <property type="entry name" value="Peptidase_S9"/>
    <property type="match status" value="1"/>
</dbReference>
<feature type="chain" id="PRO_5028363020" evidence="3">
    <location>
        <begin position="33"/>
        <end position="439"/>
    </location>
</feature>
<dbReference type="InterPro" id="IPR002471">
    <property type="entry name" value="Pept_S9_AS"/>
</dbReference>
<keyword evidence="1 5" id="KW-0378">Hydrolase</keyword>
<dbReference type="GO" id="GO:0052689">
    <property type="term" value="F:carboxylic ester hydrolase activity"/>
    <property type="evidence" value="ECO:0007669"/>
    <property type="project" value="UniProtKB-ARBA"/>
</dbReference>
<evidence type="ECO:0000256" key="2">
    <source>
        <dbReference type="SAM" id="MobiDB-lite"/>
    </source>
</evidence>
<dbReference type="GO" id="GO:0006508">
    <property type="term" value="P:proteolysis"/>
    <property type="evidence" value="ECO:0007669"/>
    <property type="project" value="InterPro"/>
</dbReference>
<comment type="caution">
    <text evidence="5">The sequence shown here is derived from an EMBL/GenBank/DDBJ whole genome shotgun (WGS) entry which is preliminary data.</text>
</comment>
<dbReference type="AlphaFoldDB" id="A0A7C1JIL4"/>
<name>A0A7C1JIL4_9CHLR</name>
<dbReference type="InterPro" id="IPR050261">
    <property type="entry name" value="FrsA_esterase"/>
</dbReference>
<dbReference type="CDD" id="cd00118">
    <property type="entry name" value="LysM"/>
    <property type="match status" value="1"/>
</dbReference>
<dbReference type="PROSITE" id="PS51782">
    <property type="entry name" value="LYSM"/>
    <property type="match status" value="1"/>
</dbReference>
<evidence type="ECO:0000259" key="4">
    <source>
        <dbReference type="PROSITE" id="PS51782"/>
    </source>
</evidence>
<feature type="signal peptide" evidence="3">
    <location>
        <begin position="1"/>
        <end position="32"/>
    </location>
</feature>
<dbReference type="PROSITE" id="PS00708">
    <property type="entry name" value="PRO_ENDOPEP_SER"/>
    <property type="match status" value="1"/>
</dbReference>
<feature type="region of interest" description="Disordered" evidence="2">
    <location>
        <begin position="103"/>
        <end position="134"/>
    </location>
</feature>
<evidence type="ECO:0000313" key="5">
    <source>
        <dbReference type="EMBL" id="HDX30406.1"/>
    </source>
</evidence>
<dbReference type="PANTHER" id="PTHR22946">
    <property type="entry name" value="DIENELACTONE HYDROLASE DOMAIN-CONTAINING PROTEIN-RELATED"/>
    <property type="match status" value="1"/>
</dbReference>
<dbReference type="InterPro" id="IPR029058">
    <property type="entry name" value="AB_hydrolase_fold"/>
</dbReference>
<dbReference type="Gene3D" id="3.40.50.1820">
    <property type="entry name" value="alpha/beta hydrolase"/>
    <property type="match status" value="1"/>
</dbReference>
<feature type="compositionally biased region" description="Low complexity" evidence="2">
    <location>
        <begin position="112"/>
        <end position="125"/>
    </location>
</feature>
<protein>
    <submittedName>
        <fullName evidence="5">Alpha/beta fold hydrolase</fullName>
    </submittedName>
</protein>
<dbReference type="InterPro" id="IPR001375">
    <property type="entry name" value="Peptidase_S9_cat"/>
</dbReference>
<reference evidence="5" key="1">
    <citation type="journal article" date="2020" name="mSystems">
        <title>Genome- and Community-Level Interaction Insights into Carbon Utilization and Element Cycling Functions of Hydrothermarchaeota in Hydrothermal Sediment.</title>
        <authorList>
            <person name="Zhou Z."/>
            <person name="Liu Y."/>
            <person name="Xu W."/>
            <person name="Pan J."/>
            <person name="Luo Z.H."/>
            <person name="Li M."/>
        </authorList>
    </citation>
    <scope>NUCLEOTIDE SEQUENCE [LARGE SCALE GENOMIC DNA]</scope>
    <source>
        <strain evidence="5">SpSt-289</strain>
    </source>
</reference>
<dbReference type="InterPro" id="IPR018392">
    <property type="entry name" value="LysM"/>
</dbReference>
<dbReference type="Gene3D" id="3.10.350.10">
    <property type="entry name" value="LysM domain"/>
    <property type="match status" value="1"/>
</dbReference>
<keyword evidence="3" id="KW-0732">Signal</keyword>
<dbReference type="GO" id="GO:0004252">
    <property type="term" value="F:serine-type endopeptidase activity"/>
    <property type="evidence" value="ECO:0007669"/>
    <property type="project" value="InterPro"/>
</dbReference>
<proteinExistence type="predicted"/>
<organism evidence="5">
    <name type="scientific">Caldilinea aerophila</name>
    <dbReference type="NCBI Taxonomy" id="133453"/>
    <lineage>
        <taxon>Bacteria</taxon>
        <taxon>Bacillati</taxon>
        <taxon>Chloroflexota</taxon>
        <taxon>Caldilineae</taxon>
        <taxon>Caldilineales</taxon>
        <taxon>Caldilineaceae</taxon>
        <taxon>Caldilinea</taxon>
    </lineage>
</organism>
<evidence type="ECO:0000256" key="3">
    <source>
        <dbReference type="SAM" id="SignalP"/>
    </source>
</evidence>
<dbReference type="Pfam" id="PF01476">
    <property type="entry name" value="LysM"/>
    <property type="match status" value="1"/>
</dbReference>
<dbReference type="PANTHER" id="PTHR22946:SF9">
    <property type="entry name" value="POLYKETIDE TRANSFERASE AF380"/>
    <property type="match status" value="1"/>
</dbReference>
<accession>A0A7C1JIL4</accession>
<dbReference type="InterPro" id="IPR036779">
    <property type="entry name" value="LysM_dom_sf"/>
</dbReference>
<gene>
    <name evidence="5" type="ORF">ENQ20_02810</name>
</gene>
<sequence>MCKQGANVRIKRSIWLIIGLISALMVTAPALAQTPVCARTVTVQEGDTLTAIAQRTLGDAALYTRIVAATNAAARNDSSFPAIEDPNRLGIGWKLCIPARSPQPMPTSAAAPTGSQPSSPVTTPTPEDEGGIGEVESFDGEALTIEYLRRQRYPAQSLMIKETLTPGPNYNRYIASYVSEGLRIDGLLTVPQGAKPATGWPVIIFNHGYIPPEVYRPTERYVAYVDAFARNGYIVFRPDYRGHADSEGEARGAYGYPDYTIDVLNAVAAMKNYPDADPNRIGMWGHSMGGYITLRAMVVDPDIRAGVIWAGVVADYPDLLTKWRRPNNLPAPALSQARRWRILLQEKYGSPEENPEFYASISANSYLADLSGPLQLHHGTADTSVPYEFSATLAEQLKAAGQPYEFYTYARDDHNISQGFNEAMARSLAFFDRYVKNRR</sequence>